<proteinExistence type="predicted"/>
<organism evidence="1">
    <name type="scientific">Siphoviridae sp. ctr0N4</name>
    <dbReference type="NCBI Taxonomy" id="2826473"/>
    <lineage>
        <taxon>Viruses</taxon>
        <taxon>Duplodnaviria</taxon>
        <taxon>Heunggongvirae</taxon>
        <taxon>Uroviricota</taxon>
        <taxon>Caudoviricetes</taxon>
    </lineage>
</organism>
<sequence length="67" mass="7465">MNAREVTRIMMGFEAQKCIDALEALAEIAGSLDYKDVEKQLESAREHVEAAAMGLHIPELFSEGRDE</sequence>
<name>A0A8S5M0J0_9CAUD</name>
<reference evidence="1" key="1">
    <citation type="journal article" date="2021" name="Proc. Natl. Acad. Sci. U.S.A.">
        <title>A Catalog of Tens of Thousands of Viruses from Human Metagenomes Reveals Hidden Associations with Chronic Diseases.</title>
        <authorList>
            <person name="Tisza M.J."/>
            <person name="Buck C.B."/>
        </authorList>
    </citation>
    <scope>NUCLEOTIDE SEQUENCE</scope>
    <source>
        <strain evidence="1">Ctr0N4</strain>
    </source>
</reference>
<accession>A0A8S5M0J0</accession>
<dbReference type="EMBL" id="BK014786">
    <property type="protein sequence ID" value="DAD75595.1"/>
    <property type="molecule type" value="Genomic_DNA"/>
</dbReference>
<protein>
    <submittedName>
        <fullName evidence="1">Uncharacterized protein</fullName>
    </submittedName>
</protein>
<evidence type="ECO:0000313" key="1">
    <source>
        <dbReference type="EMBL" id="DAD75595.1"/>
    </source>
</evidence>